<name>A0ABT1Z4J5_9RHOB</name>
<proteinExistence type="predicted"/>
<reference evidence="1" key="1">
    <citation type="submission" date="2022-07" db="EMBL/GenBank/DDBJ databases">
        <title>Pseudosulfitobacter sp. strain AP-MA-4, whole genome sequence.</title>
        <authorList>
            <person name="Jiang Y."/>
        </authorList>
    </citation>
    <scope>NUCLEOTIDE SEQUENCE</scope>
    <source>
        <strain evidence="1">AP-MA-4</strain>
    </source>
</reference>
<organism evidence="1 2">
    <name type="scientific">Pseudosulfitobacter koreensis</name>
    <dbReference type="NCBI Taxonomy" id="2968472"/>
    <lineage>
        <taxon>Bacteria</taxon>
        <taxon>Pseudomonadati</taxon>
        <taxon>Pseudomonadota</taxon>
        <taxon>Alphaproteobacteria</taxon>
        <taxon>Rhodobacterales</taxon>
        <taxon>Roseobacteraceae</taxon>
        <taxon>Pseudosulfitobacter</taxon>
    </lineage>
</organism>
<keyword evidence="2" id="KW-1185">Reference proteome</keyword>
<accession>A0ABT1Z4J5</accession>
<dbReference type="Proteomes" id="UP001165396">
    <property type="component" value="Unassembled WGS sequence"/>
</dbReference>
<gene>
    <name evidence="1" type="ORF">NTA49_15980</name>
</gene>
<comment type="caution">
    <text evidence="1">The sequence shown here is derived from an EMBL/GenBank/DDBJ whole genome shotgun (WGS) entry which is preliminary data.</text>
</comment>
<dbReference type="Pfam" id="PF20132">
    <property type="entry name" value="DUF6522"/>
    <property type="match status" value="1"/>
</dbReference>
<dbReference type="EMBL" id="JANKJG010000015">
    <property type="protein sequence ID" value="MCR8828040.1"/>
    <property type="molecule type" value="Genomic_DNA"/>
</dbReference>
<protein>
    <submittedName>
        <fullName evidence="1">DUF6522 family protein</fullName>
    </submittedName>
</protein>
<evidence type="ECO:0000313" key="2">
    <source>
        <dbReference type="Proteomes" id="UP001165396"/>
    </source>
</evidence>
<evidence type="ECO:0000313" key="1">
    <source>
        <dbReference type="EMBL" id="MCR8828040.1"/>
    </source>
</evidence>
<dbReference type="InterPro" id="IPR045389">
    <property type="entry name" value="DUF6522"/>
</dbReference>
<sequence>MGEVSLLADGFVVDAGIVGAAFDLPPADVPAKLRLGQITSRCETGVDDDAGRWRLTFYCGGRALRLVVDTSGAIMSRATFPAHAPKAGPIDLSTMIAKEKEA</sequence>
<dbReference type="RefSeq" id="WP_258295811.1">
    <property type="nucleotide sequence ID" value="NZ_JANKJG010000015.1"/>
</dbReference>